<dbReference type="CDD" id="cd02966">
    <property type="entry name" value="TlpA_like_family"/>
    <property type="match status" value="1"/>
</dbReference>
<dbReference type="Gene3D" id="3.40.30.10">
    <property type="entry name" value="Glutaredoxin"/>
    <property type="match status" value="1"/>
</dbReference>
<dbReference type="AlphaFoldDB" id="A0A8J7J3F8"/>
<dbReference type="PANTHER" id="PTHR42852">
    <property type="entry name" value="THIOL:DISULFIDE INTERCHANGE PROTEIN DSBE"/>
    <property type="match status" value="1"/>
</dbReference>
<evidence type="ECO:0000313" key="3">
    <source>
        <dbReference type="Proteomes" id="UP000610931"/>
    </source>
</evidence>
<sequence>MLKSTAILALLLPSILLGQYTIKGVFSPAEEYKVALLYKVTPQVSNYVANAKVGPDGSFEFKMDSTAIKGIYRVVYAIPQEEYNFDVIYNGKENIALTFNSEIGVKFQSSVENKSLASYTNSMSMITHSIGKFYREQSKDTLALISIFKTQRETQGHYEAVTKGMIAWHFIKANTPYIPNAYEDVATYTDNLKTHYFDHVDFNNEVLQSSSFLIERMLNYVFGMSTEGLDETANYISNIDVFCKVIEQTDPEIKRSLLVELWQQMVDLNEESVANYIAETYLMDLAVLLNDQELLHALLLYKDISIGSTAPDFSFEVEDGKNKKTTKKLSELTGAENYVLVFWSSTCSHCLDQVPQLEAYVKNREPDTVKVIAVALEEEPNEWASVIKNYPDFIHVYGSGKWENPIGNSYNVTATPTYFILNDSKVIIAKPEDFEALKEFFEAD</sequence>
<keyword evidence="3" id="KW-1185">Reference proteome</keyword>
<comment type="caution">
    <text evidence="2">The sequence shown here is derived from an EMBL/GenBank/DDBJ whole genome shotgun (WGS) entry which is preliminary data.</text>
</comment>
<dbReference type="InterPro" id="IPR050553">
    <property type="entry name" value="Thioredoxin_ResA/DsbE_sf"/>
</dbReference>
<organism evidence="2 3">
    <name type="scientific">Snuella sedimenti</name>
    <dbReference type="NCBI Taxonomy" id="2798802"/>
    <lineage>
        <taxon>Bacteria</taxon>
        <taxon>Pseudomonadati</taxon>
        <taxon>Bacteroidota</taxon>
        <taxon>Flavobacteriia</taxon>
        <taxon>Flavobacteriales</taxon>
        <taxon>Flavobacteriaceae</taxon>
        <taxon>Snuella</taxon>
    </lineage>
</organism>
<dbReference type="InterPro" id="IPR013766">
    <property type="entry name" value="Thioredoxin_domain"/>
</dbReference>
<accession>A0A8J7J3F8</accession>
<dbReference type="Pfam" id="PF13905">
    <property type="entry name" value="Thioredoxin_8"/>
    <property type="match status" value="1"/>
</dbReference>
<dbReference type="EMBL" id="JAELVQ010000009">
    <property type="protein sequence ID" value="MBJ6368234.1"/>
    <property type="molecule type" value="Genomic_DNA"/>
</dbReference>
<dbReference type="RefSeq" id="WP_199114993.1">
    <property type="nucleotide sequence ID" value="NZ_JAELVQ010000009.1"/>
</dbReference>
<dbReference type="PANTHER" id="PTHR42852:SF13">
    <property type="entry name" value="PROTEIN DIPZ"/>
    <property type="match status" value="1"/>
</dbReference>
<feature type="domain" description="Thioredoxin" evidence="1">
    <location>
        <begin position="304"/>
        <end position="444"/>
    </location>
</feature>
<dbReference type="SUPFAM" id="SSF52833">
    <property type="entry name" value="Thioredoxin-like"/>
    <property type="match status" value="1"/>
</dbReference>
<gene>
    <name evidence="2" type="ORF">JF259_09040</name>
</gene>
<dbReference type="PROSITE" id="PS51352">
    <property type="entry name" value="THIOREDOXIN_2"/>
    <property type="match status" value="1"/>
</dbReference>
<proteinExistence type="predicted"/>
<dbReference type="InterPro" id="IPR012336">
    <property type="entry name" value="Thioredoxin-like_fold"/>
</dbReference>
<evidence type="ECO:0000313" key="2">
    <source>
        <dbReference type="EMBL" id="MBJ6368234.1"/>
    </source>
</evidence>
<evidence type="ECO:0000259" key="1">
    <source>
        <dbReference type="PROSITE" id="PS51352"/>
    </source>
</evidence>
<name>A0A8J7J3F8_9FLAO</name>
<reference evidence="2" key="1">
    <citation type="submission" date="2020-12" db="EMBL/GenBank/DDBJ databases">
        <title>Snuella sp. nov., isolated from sediment in Incheon.</title>
        <authorList>
            <person name="Kim W."/>
        </authorList>
    </citation>
    <scope>NUCLEOTIDE SEQUENCE</scope>
    <source>
        <strain evidence="2">CAU 1569</strain>
    </source>
</reference>
<protein>
    <submittedName>
        <fullName evidence="2">TlpA family protein disulfide reductase</fullName>
    </submittedName>
</protein>
<dbReference type="InterPro" id="IPR036249">
    <property type="entry name" value="Thioredoxin-like_sf"/>
</dbReference>
<dbReference type="Proteomes" id="UP000610931">
    <property type="component" value="Unassembled WGS sequence"/>
</dbReference>